<dbReference type="Pfam" id="PF05257">
    <property type="entry name" value="CHAP"/>
    <property type="match status" value="1"/>
</dbReference>
<evidence type="ECO:0000259" key="2">
    <source>
        <dbReference type="Pfam" id="PF01471"/>
    </source>
</evidence>
<feature type="region of interest" description="Disordered" evidence="1">
    <location>
        <begin position="243"/>
        <end position="266"/>
    </location>
</feature>
<evidence type="ECO:0000259" key="3">
    <source>
        <dbReference type="Pfam" id="PF05257"/>
    </source>
</evidence>
<gene>
    <name evidence="4" type="ordered locus">Tcur_0037</name>
</gene>
<feature type="domain" description="Peptidase C51" evidence="3">
    <location>
        <begin position="39"/>
        <end position="132"/>
    </location>
</feature>
<dbReference type="Gene3D" id="3.90.1720.60">
    <property type="match status" value="1"/>
</dbReference>
<keyword evidence="5" id="KW-1185">Reference proteome</keyword>
<proteinExistence type="predicted"/>
<dbReference type="KEGG" id="tcu:Tcur_0037"/>
<dbReference type="RefSeq" id="WP_012850429.1">
    <property type="nucleotide sequence ID" value="NC_013510.1"/>
</dbReference>
<dbReference type="Gene3D" id="1.10.101.10">
    <property type="entry name" value="PGBD-like superfamily/PGBD"/>
    <property type="match status" value="2"/>
</dbReference>
<dbReference type="InterPro" id="IPR002477">
    <property type="entry name" value="Peptidoglycan-bd-like"/>
</dbReference>
<dbReference type="EMBL" id="CP001738">
    <property type="protein sequence ID" value="ACY95645.1"/>
    <property type="molecule type" value="Genomic_DNA"/>
</dbReference>
<dbReference type="InterPro" id="IPR036366">
    <property type="entry name" value="PGBDSf"/>
</dbReference>
<organism evidence="4 5">
    <name type="scientific">Thermomonospora curvata (strain ATCC 19995 / DSM 43183 / JCM 3096 / KCTC 9072 / NBRC 15933 / NCIMB 10081 / Henssen B9)</name>
    <dbReference type="NCBI Taxonomy" id="471852"/>
    <lineage>
        <taxon>Bacteria</taxon>
        <taxon>Bacillati</taxon>
        <taxon>Actinomycetota</taxon>
        <taxon>Actinomycetes</taxon>
        <taxon>Streptosporangiales</taxon>
        <taxon>Thermomonosporaceae</taxon>
        <taxon>Thermomonospora</taxon>
    </lineage>
</organism>
<feature type="compositionally biased region" description="Pro residues" evidence="1">
    <location>
        <begin position="251"/>
        <end position="260"/>
    </location>
</feature>
<dbReference type="SUPFAM" id="SSF54001">
    <property type="entry name" value="Cysteine proteinases"/>
    <property type="match status" value="1"/>
</dbReference>
<dbReference type="HOGENOM" id="CLU_074573_0_0_11"/>
<feature type="domain" description="Peptidoglycan binding-like" evidence="2">
    <location>
        <begin position="271"/>
        <end position="324"/>
    </location>
</feature>
<accession>D1ADD5</accession>
<name>D1ADD5_THECD</name>
<dbReference type="Pfam" id="PF01471">
    <property type="entry name" value="PG_binding_1"/>
    <property type="match status" value="2"/>
</dbReference>
<dbReference type="SUPFAM" id="SSF47090">
    <property type="entry name" value="PGBD-like"/>
    <property type="match status" value="2"/>
</dbReference>
<dbReference type="InterPro" id="IPR038765">
    <property type="entry name" value="Papain-like_cys_pep_sf"/>
</dbReference>
<reference evidence="4 5" key="1">
    <citation type="journal article" date="2011" name="Stand. Genomic Sci.">
        <title>Complete genome sequence of Thermomonospora curvata type strain (B9).</title>
        <authorList>
            <person name="Chertkov O."/>
            <person name="Sikorski J."/>
            <person name="Nolan M."/>
            <person name="Lapidus A."/>
            <person name="Lucas S."/>
            <person name="Del Rio T.G."/>
            <person name="Tice H."/>
            <person name="Cheng J.F."/>
            <person name="Goodwin L."/>
            <person name="Pitluck S."/>
            <person name="Liolios K."/>
            <person name="Ivanova N."/>
            <person name="Mavromatis K."/>
            <person name="Mikhailova N."/>
            <person name="Ovchinnikova G."/>
            <person name="Pati A."/>
            <person name="Chen A."/>
            <person name="Palaniappan K."/>
            <person name="Djao O.D."/>
            <person name="Land M."/>
            <person name="Hauser L."/>
            <person name="Chang Y.J."/>
            <person name="Jeffries C.D."/>
            <person name="Brettin T."/>
            <person name="Han C."/>
            <person name="Detter J.C."/>
            <person name="Rohde M."/>
            <person name="Goker M."/>
            <person name="Woyke T."/>
            <person name="Bristow J."/>
            <person name="Eisen J.A."/>
            <person name="Markowitz V."/>
            <person name="Hugenholtz P."/>
            <person name="Klenk H.P."/>
            <person name="Kyrpides N.C."/>
        </authorList>
    </citation>
    <scope>NUCLEOTIDE SEQUENCE [LARGE SCALE GENOMIC DNA]</scope>
    <source>
        <strain evidence="5">ATCC 19995 / DSM 43183 / JCM 3096 / KCTC 9072 / NBRC 15933 / NCIMB 10081 / Henssen B9</strain>
    </source>
</reference>
<dbReference type="OrthoDB" id="5124837at2"/>
<dbReference type="eggNOG" id="COG3409">
    <property type="taxonomic scope" value="Bacteria"/>
</dbReference>
<dbReference type="InterPro" id="IPR036365">
    <property type="entry name" value="PGBD-like_sf"/>
</dbReference>
<sequence>MGDASGMLAAARAALGMSGVPNAITLDYAGRHGEEFRKAAWCDMAVTYWARKSGNEAAVLPGGDRAYTVWHAQDFQKIGRWYPGTVANVNRAEPGDIVFFDWGRSDSIGAIDHVGVVEKVLGGGRVQTIEGNTGNAVKRRVRSADVIAGYGRPAYKPYKWNGKAPSGEPELKRGDTGDRVRDLQSALLKAGERLPEYGVDGDFGAETEAAVRSFQSKHPDEVDRVTGRYGPQTAAALARALGHAAPDKPKPPAAKAPPWPGRYLKQPPIMRGDDVRRWQSQMRKRGWRLTVDGAYGPRSEQVCRAFQEEKGLAVDGVVGLVTWRQAWEAPIT</sequence>
<dbReference type="InterPro" id="IPR007921">
    <property type="entry name" value="CHAP_dom"/>
</dbReference>
<evidence type="ECO:0000313" key="5">
    <source>
        <dbReference type="Proteomes" id="UP000001918"/>
    </source>
</evidence>
<evidence type="ECO:0000313" key="4">
    <source>
        <dbReference type="EMBL" id="ACY95645.1"/>
    </source>
</evidence>
<evidence type="ECO:0000256" key="1">
    <source>
        <dbReference type="SAM" id="MobiDB-lite"/>
    </source>
</evidence>
<dbReference type="AlphaFoldDB" id="D1ADD5"/>
<dbReference type="Proteomes" id="UP000001918">
    <property type="component" value="Chromosome"/>
</dbReference>
<feature type="domain" description="Peptidoglycan binding-like" evidence="2">
    <location>
        <begin position="176"/>
        <end position="237"/>
    </location>
</feature>
<protein>
    <submittedName>
        <fullName evidence="4">Peptidoglycan-binding domain 1 protein</fullName>
    </submittedName>
</protein>